<name>A0A9N7RPN3_STRHE</name>
<feature type="compositionally biased region" description="Low complexity" evidence="1">
    <location>
        <begin position="1"/>
        <end position="13"/>
    </location>
</feature>
<feature type="domain" description="UspA" evidence="2">
    <location>
        <begin position="51"/>
        <end position="101"/>
    </location>
</feature>
<comment type="caution">
    <text evidence="3">The sequence shown here is derived from an EMBL/GenBank/DDBJ whole genome shotgun (WGS) entry which is preliminary data.</text>
</comment>
<dbReference type="Gene3D" id="3.40.50.620">
    <property type="entry name" value="HUPs"/>
    <property type="match status" value="1"/>
</dbReference>
<dbReference type="Pfam" id="PF00582">
    <property type="entry name" value="Usp"/>
    <property type="match status" value="1"/>
</dbReference>
<dbReference type="InterPro" id="IPR014729">
    <property type="entry name" value="Rossmann-like_a/b/a_fold"/>
</dbReference>
<evidence type="ECO:0000313" key="3">
    <source>
        <dbReference type="EMBL" id="CAA0840830.1"/>
    </source>
</evidence>
<feature type="region of interest" description="Disordered" evidence="1">
    <location>
        <begin position="1"/>
        <end position="28"/>
    </location>
</feature>
<dbReference type="PANTHER" id="PTHR47125">
    <property type="entry name" value="ADENINE NUCLEOTIDE ALPHA HYDROLASES-LIKE SUPERFAMILY PROTEIN"/>
    <property type="match status" value="1"/>
</dbReference>
<dbReference type="Proteomes" id="UP001153555">
    <property type="component" value="Unassembled WGS sequence"/>
</dbReference>
<protein>
    <submittedName>
        <fullName evidence="3">Adenine nucleotide alpha hydrolases-like superfamily protein</fullName>
    </submittedName>
</protein>
<dbReference type="AlphaFoldDB" id="A0A9N7RPN3"/>
<keyword evidence="4" id="KW-1185">Reference proteome</keyword>
<dbReference type="InterPro" id="IPR006016">
    <property type="entry name" value="UspA"/>
</dbReference>
<feature type="compositionally biased region" description="Basic residues" evidence="1">
    <location>
        <begin position="14"/>
        <end position="28"/>
    </location>
</feature>
<dbReference type="GO" id="GO:0016787">
    <property type="term" value="F:hydrolase activity"/>
    <property type="evidence" value="ECO:0007669"/>
    <property type="project" value="UniProtKB-KW"/>
</dbReference>
<evidence type="ECO:0000313" key="4">
    <source>
        <dbReference type="Proteomes" id="UP001153555"/>
    </source>
</evidence>
<sequence length="131" mass="14129">MSSLDSSSSLMRQLSRKQGWKSRSKRWGVKQMEGGGGYSLYGGGVVVVKKKRVMVVVEQSTESKHAMMWALTHVTNKGDILTLLHILPPNAAAAAHPSSSSCASPHLATTLASLCKASKPERCCSCHFEVE</sequence>
<dbReference type="PANTHER" id="PTHR47125:SF2">
    <property type="entry name" value="ADENINE NUCLEOTIDE ALPHA HYDROLASES-LIKE SUPERFAMILY PROTEIN"/>
    <property type="match status" value="1"/>
</dbReference>
<keyword evidence="3" id="KW-0378">Hydrolase</keyword>
<accession>A0A9N7RPN3</accession>
<gene>
    <name evidence="3" type="ORF">SHERM_06868</name>
</gene>
<reference evidence="3" key="1">
    <citation type="submission" date="2019-12" db="EMBL/GenBank/DDBJ databases">
        <authorList>
            <person name="Scholes J."/>
        </authorList>
    </citation>
    <scope>NUCLEOTIDE SEQUENCE</scope>
</reference>
<dbReference type="EMBL" id="CACSLK010034002">
    <property type="protein sequence ID" value="CAA0840830.1"/>
    <property type="molecule type" value="Genomic_DNA"/>
</dbReference>
<evidence type="ECO:0000256" key="1">
    <source>
        <dbReference type="SAM" id="MobiDB-lite"/>
    </source>
</evidence>
<organism evidence="3 4">
    <name type="scientific">Striga hermonthica</name>
    <name type="common">Purple witchweed</name>
    <name type="synonym">Buchnera hermonthica</name>
    <dbReference type="NCBI Taxonomy" id="68872"/>
    <lineage>
        <taxon>Eukaryota</taxon>
        <taxon>Viridiplantae</taxon>
        <taxon>Streptophyta</taxon>
        <taxon>Embryophyta</taxon>
        <taxon>Tracheophyta</taxon>
        <taxon>Spermatophyta</taxon>
        <taxon>Magnoliopsida</taxon>
        <taxon>eudicotyledons</taxon>
        <taxon>Gunneridae</taxon>
        <taxon>Pentapetalae</taxon>
        <taxon>asterids</taxon>
        <taxon>lamiids</taxon>
        <taxon>Lamiales</taxon>
        <taxon>Orobanchaceae</taxon>
        <taxon>Buchnereae</taxon>
        <taxon>Striga</taxon>
    </lineage>
</organism>
<proteinExistence type="predicted"/>
<evidence type="ECO:0000259" key="2">
    <source>
        <dbReference type="Pfam" id="PF00582"/>
    </source>
</evidence>